<name>A0A7W6S9P8_9HYPH</name>
<comment type="caution">
    <text evidence="1">The sequence shown here is derived from an EMBL/GenBank/DDBJ whole genome shotgun (WGS) entry which is preliminary data.</text>
</comment>
<dbReference type="SUPFAM" id="SSF53822">
    <property type="entry name" value="Periplasmic binding protein-like I"/>
    <property type="match status" value="1"/>
</dbReference>
<dbReference type="EMBL" id="JACIGW010000003">
    <property type="protein sequence ID" value="MBB4349793.1"/>
    <property type="molecule type" value="Genomic_DNA"/>
</dbReference>
<dbReference type="Proteomes" id="UP000576087">
    <property type="component" value="Unassembled WGS sequence"/>
</dbReference>
<dbReference type="EMBL" id="JACIHM010000003">
    <property type="protein sequence ID" value="MBB4446618.1"/>
    <property type="molecule type" value="Genomic_DNA"/>
</dbReference>
<dbReference type="RefSeq" id="WP_183825528.1">
    <property type="nucleotide sequence ID" value="NZ_JACIGW010000003.1"/>
</dbReference>
<dbReference type="Proteomes" id="UP000524535">
    <property type="component" value="Unassembled WGS sequence"/>
</dbReference>
<keyword evidence="1" id="KW-0238">DNA-binding</keyword>
<sequence length="52" mass="5397">MASVSDPGIATINVDSFVIGAQAAEQMIAMLENRSAAKIIKTGYNVLLQGST</sequence>
<evidence type="ECO:0000313" key="2">
    <source>
        <dbReference type="EMBL" id="MBB4411986.1"/>
    </source>
</evidence>
<dbReference type="EMBL" id="JACIGY010000003">
    <property type="protein sequence ID" value="MBB4411986.1"/>
    <property type="molecule type" value="Genomic_DNA"/>
</dbReference>
<reference evidence="4 5" key="1">
    <citation type="submission" date="2020-08" db="EMBL/GenBank/DDBJ databases">
        <title>Genomic Encyclopedia of Type Strains, Phase IV (KMG-V): Genome sequencing to study the core and pangenomes of soil and plant-associated prokaryotes.</title>
        <authorList>
            <person name="Whitman W."/>
        </authorList>
    </citation>
    <scope>NUCLEOTIDE SEQUENCE [LARGE SCALE GENOMIC DNA]</scope>
    <source>
        <strain evidence="2 5">SEMIA 444</strain>
        <strain evidence="1 4">SEMIA 448</strain>
        <strain evidence="3 6">SEMIA 452</strain>
    </source>
</reference>
<evidence type="ECO:0000313" key="5">
    <source>
        <dbReference type="Proteomes" id="UP000524535"/>
    </source>
</evidence>
<dbReference type="AlphaFoldDB" id="A0A7W6S9P8"/>
<keyword evidence="5" id="KW-1185">Reference proteome</keyword>
<dbReference type="GO" id="GO:0003677">
    <property type="term" value="F:DNA binding"/>
    <property type="evidence" value="ECO:0007669"/>
    <property type="project" value="UniProtKB-KW"/>
</dbReference>
<proteinExistence type="predicted"/>
<evidence type="ECO:0000313" key="3">
    <source>
        <dbReference type="EMBL" id="MBB4446618.1"/>
    </source>
</evidence>
<organism evidence="1 4">
    <name type="scientific">Aliirhizobium cellulosilyticum</name>
    <dbReference type="NCBI Taxonomy" id="393664"/>
    <lineage>
        <taxon>Bacteria</taxon>
        <taxon>Pseudomonadati</taxon>
        <taxon>Pseudomonadota</taxon>
        <taxon>Alphaproteobacteria</taxon>
        <taxon>Hyphomicrobiales</taxon>
        <taxon>Rhizobiaceae</taxon>
        <taxon>Aliirhizobium</taxon>
    </lineage>
</organism>
<evidence type="ECO:0000313" key="6">
    <source>
        <dbReference type="Proteomes" id="UP000576087"/>
    </source>
</evidence>
<evidence type="ECO:0000313" key="1">
    <source>
        <dbReference type="EMBL" id="MBB4349793.1"/>
    </source>
</evidence>
<gene>
    <name evidence="2" type="ORF">GGE31_002499</name>
    <name evidence="1" type="ORF">GGE33_003555</name>
    <name evidence="3" type="ORF">GGE35_002440</name>
</gene>
<evidence type="ECO:0000313" key="4">
    <source>
        <dbReference type="Proteomes" id="UP000520770"/>
    </source>
</evidence>
<dbReference type="Proteomes" id="UP000520770">
    <property type="component" value="Unassembled WGS sequence"/>
</dbReference>
<dbReference type="InterPro" id="IPR028082">
    <property type="entry name" value="Peripla_BP_I"/>
</dbReference>
<accession>A0A7W6S9P8</accession>
<protein>
    <submittedName>
        <fullName evidence="1">DNA-binding LacI/PurR family transcriptional regulator</fullName>
    </submittedName>
</protein>